<gene>
    <name evidence="2" type="ORF">OCU04_003251</name>
</gene>
<dbReference type="GO" id="GO:0003743">
    <property type="term" value="F:translation initiation factor activity"/>
    <property type="evidence" value="ECO:0007669"/>
    <property type="project" value="InterPro"/>
</dbReference>
<accession>A0A9X0ASG4</accession>
<dbReference type="PANTHER" id="PTHR10388">
    <property type="entry name" value="EUKARYOTIC TRANSLATION INITIATION FACTOR SUI1"/>
    <property type="match status" value="1"/>
</dbReference>
<dbReference type="Pfam" id="PF01253">
    <property type="entry name" value="SUI1"/>
    <property type="match status" value="1"/>
</dbReference>
<dbReference type="InterPro" id="IPR001950">
    <property type="entry name" value="SUI1"/>
</dbReference>
<feature type="domain" description="SUI1" evidence="1">
    <location>
        <begin position="44"/>
        <end position="114"/>
    </location>
</feature>
<dbReference type="EMBL" id="JAPEIS010000003">
    <property type="protein sequence ID" value="KAJ8067643.1"/>
    <property type="molecule type" value="Genomic_DNA"/>
</dbReference>
<dbReference type="PROSITE" id="PS50296">
    <property type="entry name" value="SUI1"/>
    <property type="match status" value="1"/>
</dbReference>
<name>A0A9X0ASG4_9HELO</name>
<proteinExistence type="predicted"/>
<evidence type="ECO:0000259" key="1">
    <source>
        <dbReference type="PROSITE" id="PS50296"/>
    </source>
</evidence>
<dbReference type="SUPFAM" id="SSF55159">
    <property type="entry name" value="eIF1-like"/>
    <property type="match status" value="1"/>
</dbReference>
<dbReference type="Gene3D" id="3.30.780.10">
    <property type="entry name" value="SUI1-like domain"/>
    <property type="match status" value="1"/>
</dbReference>
<keyword evidence="3" id="KW-1185">Reference proteome</keyword>
<protein>
    <recommendedName>
        <fullName evidence="1">SUI1 domain-containing protein</fullName>
    </recommendedName>
</protein>
<dbReference type="InterPro" id="IPR036877">
    <property type="entry name" value="SUI1_dom_sf"/>
</dbReference>
<dbReference type="OrthoDB" id="10248435at2759"/>
<sequence length="127" mass="14150">MSEIKSGSDIENFKSADIFAEAGEVDLKQSNKVHLRCQQTGGRPKLTKDGKKKPHLLTSIQGLPDAFDMKKVVKFFKKKFACACSIVDDKVFGKVIQIQGDYREEIFEFLTTKGGLELSKKTVVVHG</sequence>
<comment type="caution">
    <text evidence="2">The sequence shown here is derived from an EMBL/GenBank/DDBJ whole genome shotgun (WGS) entry which is preliminary data.</text>
</comment>
<evidence type="ECO:0000313" key="2">
    <source>
        <dbReference type="EMBL" id="KAJ8067643.1"/>
    </source>
</evidence>
<evidence type="ECO:0000313" key="3">
    <source>
        <dbReference type="Proteomes" id="UP001152300"/>
    </source>
</evidence>
<organism evidence="2 3">
    <name type="scientific">Sclerotinia nivalis</name>
    <dbReference type="NCBI Taxonomy" id="352851"/>
    <lineage>
        <taxon>Eukaryota</taxon>
        <taxon>Fungi</taxon>
        <taxon>Dikarya</taxon>
        <taxon>Ascomycota</taxon>
        <taxon>Pezizomycotina</taxon>
        <taxon>Leotiomycetes</taxon>
        <taxon>Helotiales</taxon>
        <taxon>Sclerotiniaceae</taxon>
        <taxon>Sclerotinia</taxon>
    </lineage>
</organism>
<dbReference type="AlphaFoldDB" id="A0A9X0ASG4"/>
<reference evidence="2" key="1">
    <citation type="submission" date="2022-11" db="EMBL/GenBank/DDBJ databases">
        <title>Genome Resource of Sclerotinia nivalis Strain SnTB1, a Plant Pathogen Isolated from American Ginseng.</title>
        <authorList>
            <person name="Fan S."/>
        </authorList>
    </citation>
    <scope>NUCLEOTIDE SEQUENCE</scope>
    <source>
        <strain evidence="2">SnTB1</strain>
    </source>
</reference>
<dbReference type="Proteomes" id="UP001152300">
    <property type="component" value="Unassembled WGS sequence"/>
</dbReference>